<dbReference type="CDD" id="cd04301">
    <property type="entry name" value="NAT_SF"/>
    <property type="match status" value="1"/>
</dbReference>
<dbReference type="GO" id="GO:0016747">
    <property type="term" value="F:acyltransferase activity, transferring groups other than amino-acyl groups"/>
    <property type="evidence" value="ECO:0007669"/>
    <property type="project" value="InterPro"/>
</dbReference>
<dbReference type="Gene3D" id="3.40.630.30">
    <property type="match status" value="1"/>
</dbReference>
<sequence>MLTVTRLTSRNVLEIANVNQLYDSAFPAHEKRSYQGRQSILSHGDYYLYYFSDNGIFIGFIGSWRVDDFFYIEHLAVSSALRGQGYGQKVIQLFAKQVNNIILEIDPVIDEISQKRLRFYLHCGFKQNEYAHIHPSYHPEFKPHQLEILSYPIKINPQIYQRFNQKLINVVMQPSLL</sequence>
<reference evidence="2" key="1">
    <citation type="submission" date="2024-02" db="EMBL/GenBank/DDBJ databases">
        <authorList>
            <consortium name="Clinical and Environmental Microbiology Branch: Whole genome sequencing antimicrobial resistance pathogens in the healthcare setting"/>
        </authorList>
    </citation>
    <scope>NUCLEOTIDE SEQUENCE</scope>
    <source>
        <strain evidence="2">2020GO-00142</strain>
    </source>
</reference>
<dbReference type="PROSITE" id="PS51186">
    <property type="entry name" value="GNAT"/>
    <property type="match status" value="1"/>
</dbReference>
<dbReference type="InterPro" id="IPR000182">
    <property type="entry name" value="GNAT_dom"/>
</dbReference>
<comment type="caution">
    <text evidence="2">The sequence shown here is derived from an EMBL/GenBank/DDBJ whole genome shotgun (WGS) entry which is preliminary data.</text>
</comment>
<organism evidence="2">
    <name type="scientific">Providencia stuartii</name>
    <dbReference type="NCBI Taxonomy" id="588"/>
    <lineage>
        <taxon>Bacteria</taxon>
        <taxon>Pseudomonadati</taxon>
        <taxon>Pseudomonadota</taxon>
        <taxon>Gammaproteobacteria</taxon>
        <taxon>Enterobacterales</taxon>
        <taxon>Morganellaceae</taxon>
        <taxon>Providencia</taxon>
    </lineage>
</organism>
<accession>A0AAI9HXT1</accession>
<dbReference type="SUPFAM" id="SSF55729">
    <property type="entry name" value="Acyl-CoA N-acyltransferases (Nat)"/>
    <property type="match status" value="1"/>
</dbReference>
<evidence type="ECO:0000313" key="2">
    <source>
        <dbReference type="EMBL" id="EMP9431171.1"/>
    </source>
</evidence>
<gene>
    <name evidence="2" type="ORF">JRA39_000157</name>
</gene>
<feature type="domain" description="N-acetyltransferase" evidence="1">
    <location>
        <begin position="2"/>
        <end position="152"/>
    </location>
</feature>
<protein>
    <submittedName>
        <fullName evidence="2">GNAT family N-acetyltransferase</fullName>
    </submittedName>
</protein>
<dbReference type="InterPro" id="IPR016181">
    <property type="entry name" value="Acyl_CoA_acyltransferase"/>
</dbReference>
<dbReference type="AlphaFoldDB" id="A0AAI9HXT1"/>
<dbReference type="EMBL" id="AAZDVE040000001">
    <property type="protein sequence ID" value="EMP9431171.1"/>
    <property type="molecule type" value="Genomic_DNA"/>
</dbReference>
<proteinExistence type="predicted"/>
<dbReference type="Pfam" id="PF13508">
    <property type="entry name" value="Acetyltransf_7"/>
    <property type="match status" value="1"/>
</dbReference>
<name>A0AAI9HXT1_PROST</name>
<evidence type="ECO:0000259" key="1">
    <source>
        <dbReference type="PROSITE" id="PS51186"/>
    </source>
</evidence>